<dbReference type="PANTHER" id="PTHR23517">
    <property type="entry name" value="RESISTANCE PROTEIN MDTM, PUTATIVE-RELATED-RELATED"/>
    <property type="match status" value="1"/>
</dbReference>
<dbReference type="InterPro" id="IPR011701">
    <property type="entry name" value="MFS"/>
</dbReference>
<keyword evidence="2" id="KW-0813">Transport</keyword>
<dbReference type="PROSITE" id="PS50850">
    <property type="entry name" value="MFS"/>
    <property type="match status" value="1"/>
</dbReference>
<dbReference type="InterPro" id="IPR020846">
    <property type="entry name" value="MFS_dom"/>
</dbReference>
<accession>A0ABQ3ZHP3</accession>
<proteinExistence type="predicted"/>
<dbReference type="PANTHER" id="PTHR23517:SF3">
    <property type="entry name" value="INTEGRAL MEMBRANE TRANSPORT PROTEIN"/>
    <property type="match status" value="1"/>
</dbReference>
<feature type="transmembrane region" description="Helical" evidence="7">
    <location>
        <begin position="101"/>
        <end position="119"/>
    </location>
</feature>
<name>A0ABQ3ZHP3_9ACTN</name>
<dbReference type="EMBL" id="BOMN01000013">
    <property type="protein sequence ID" value="GIE18062.1"/>
    <property type="molecule type" value="Genomic_DNA"/>
</dbReference>
<evidence type="ECO:0000256" key="4">
    <source>
        <dbReference type="ARBA" id="ARBA00022692"/>
    </source>
</evidence>
<keyword evidence="3" id="KW-1003">Cell membrane</keyword>
<dbReference type="CDD" id="cd17325">
    <property type="entry name" value="MFS_MdtG_SLC18_like"/>
    <property type="match status" value="1"/>
</dbReference>
<evidence type="ECO:0000256" key="5">
    <source>
        <dbReference type="ARBA" id="ARBA00022989"/>
    </source>
</evidence>
<dbReference type="InterPro" id="IPR050171">
    <property type="entry name" value="MFS_Transporters"/>
</dbReference>
<feature type="transmembrane region" description="Helical" evidence="7">
    <location>
        <begin position="77"/>
        <end position="95"/>
    </location>
</feature>
<feature type="domain" description="Major facilitator superfamily (MFS) profile" evidence="8">
    <location>
        <begin position="12"/>
        <end position="391"/>
    </location>
</feature>
<feature type="transmembrane region" description="Helical" evidence="7">
    <location>
        <begin position="278"/>
        <end position="297"/>
    </location>
</feature>
<keyword evidence="4 7" id="KW-0812">Transmembrane</keyword>
<feature type="transmembrane region" description="Helical" evidence="7">
    <location>
        <begin position="250"/>
        <end position="271"/>
    </location>
</feature>
<dbReference type="Pfam" id="PF07690">
    <property type="entry name" value="MFS_1"/>
    <property type="match status" value="2"/>
</dbReference>
<comment type="caution">
    <text evidence="9">The sequence shown here is derived from an EMBL/GenBank/DDBJ whole genome shotgun (WGS) entry which is preliminary data.</text>
</comment>
<feature type="transmembrane region" description="Helical" evidence="7">
    <location>
        <begin position="21"/>
        <end position="39"/>
    </location>
</feature>
<comment type="subcellular location">
    <subcellularLocation>
        <location evidence="1">Cell membrane</location>
        <topology evidence="1">Multi-pass membrane protein</topology>
    </subcellularLocation>
</comment>
<evidence type="ECO:0000256" key="2">
    <source>
        <dbReference type="ARBA" id="ARBA00022448"/>
    </source>
</evidence>
<organism evidence="9 10">
    <name type="scientific">Winogradskya humida</name>
    <dbReference type="NCBI Taxonomy" id="113566"/>
    <lineage>
        <taxon>Bacteria</taxon>
        <taxon>Bacillati</taxon>
        <taxon>Actinomycetota</taxon>
        <taxon>Actinomycetes</taxon>
        <taxon>Micromonosporales</taxon>
        <taxon>Micromonosporaceae</taxon>
        <taxon>Winogradskya</taxon>
    </lineage>
</organism>
<evidence type="ECO:0000313" key="10">
    <source>
        <dbReference type="Proteomes" id="UP000603200"/>
    </source>
</evidence>
<feature type="transmembrane region" description="Helical" evidence="7">
    <location>
        <begin position="140"/>
        <end position="161"/>
    </location>
</feature>
<evidence type="ECO:0000256" key="6">
    <source>
        <dbReference type="ARBA" id="ARBA00023136"/>
    </source>
</evidence>
<dbReference type="SUPFAM" id="SSF103473">
    <property type="entry name" value="MFS general substrate transporter"/>
    <property type="match status" value="1"/>
</dbReference>
<sequence>MIMSADFTLRSVALPAYGPSLLYGFSSGLTAPVIALTAIHRGASVAVAGLIVALMGIGSLVANIPAGVLTTRYGERLAMIGASVLTAVGLGLCVIDVGLWPFAGGVLAVGVAGAVFQLARQSYLTEVVPFGMRARAMSTLGGVVRIGSFVGAFAGAGAITLWGLDSAYVLALIAMAGAGVITYAVPDLTERDASPAGRGTVSTWSIIKDHRGTLATLGAGVLLLSAIRQTRQVVVPLWAEHLHLSPSTSSVLFGVSGAIEALAFYPAGLVMDRWGRRAVAVPCTLIMGVSFLIMPFTHAAVTLGVVAVVMGLGNGIGSGIINTLGADSAPALGRPTFLGVWRELADGGAALGPLLLSAVTGLAGLASGIAVSGLVGLAAAAVLYRFAPRRIQ</sequence>
<evidence type="ECO:0000259" key="8">
    <source>
        <dbReference type="PROSITE" id="PS50850"/>
    </source>
</evidence>
<reference evidence="9 10" key="1">
    <citation type="submission" date="2021-01" db="EMBL/GenBank/DDBJ databases">
        <title>Whole genome shotgun sequence of Actinoplanes humidus NBRC 14915.</title>
        <authorList>
            <person name="Komaki H."/>
            <person name="Tamura T."/>
        </authorList>
    </citation>
    <scope>NUCLEOTIDE SEQUENCE [LARGE SCALE GENOMIC DNA]</scope>
    <source>
        <strain evidence="9 10">NBRC 14915</strain>
    </source>
</reference>
<feature type="transmembrane region" description="Helical" evidence="7">
    <location>
        <begin position="369"/>
        <end position="387"/>
    </location>
</feature>
<evidence type="ECO:0000313" key="9">
    <source>
        <dbReference type="EMBL" id="GIE18062.1"/>
    </source>
</evidence>
<keyword evidence="10" id="KW-1185">Reference proteome</keyword>
<evidence type="ECO:0000256" key="3">
    <source>
        <dbReference type="ARBA" id="ARBA00022475"/>
    </source>
</evidence>
<dbReference type="InterPro" id="IPR036259">
    <property type="entry name" value="MFS_trans_sf"/>
</dbReference>
<keyword evidence="5 7" id="KW-1133">Transmembrane helix</keyword>
<gene>
    <name evidence="9" type="ORF">Ahu01nite_011640</name>
</gene>
<feature type="transmembrane region" description="Helical" evidence="7">
    <location>
        <begin position="167"/>
        <end position="185"/>
    </location>
</feature>
<protein>
    <submittedName>
        <fullName evidence="9">MFS transporter</fullName>
    </submittedName>
</protein>
<evidence type="ECO:0000256" key="1">
    <source>
        <dbReference type="ARBA" id="ARBA00004651"/>
    </source>
</evidence>
<dbReference type="PROSITE" id="PS00216">
    <property type="entry name" value="SUGAR_TRANSPORT_1"/>
    <property type="match status" value="1"/>
</dbReference>
<feature type="transmembrane region" description="Helical" evidence="7">
    <location>
        <begin position="45"/>
        <end position="65"/>
    </location>
</feature>
<dbReference type="Proteomes" id="UP000603200">
    <property type="component" value="Unassembled WGS sequence"/>
</dbReference>
<keyword evidence="6 7" id="KW-0472">Membrane</keyword>
<evidence type="ECO:0000256" key="7">
    <source>
        <dbReference type="SAM" id="Phobius"/>
    </source>
</evidence>
<dbReference type="InterPro" id="IPR005829">
    <property type="entry name" value="Sugar_transporter_CS"/>
</dbReference>
<dbReference type="Gene3D" id="1.20.1250.20">
    <property type="entry name" value="MFS general substrate transporter like domains"/>
    <property type="match status" value="2"/>
</dbReference>